<dbReference type="EMBL" id="CPZF01000004">
    <property type="protein sequence ID" value="CNF67656.1"/>
    <property type="molecule type" value="Genomic_DNA"/>
</dbReference>
<accession>A0A9P1PVD5</accession>
<dbReference type="SUPFAM" id="SSF160424">
    <property type="entry name" value="BH3703-like"/>
    <property type="match status" value="1"/>
</dbReference>
<reference evidence="1 2" key="1">
    <citation type="submission" date="2015-03" db="EMBL/GenBank/DDBJ databases">
        <authorList>
            <consortium name="Pathogen Informatics"/>
            <person name="Murphy D."/>
        </authorList>
    </citation>
    <scope>NUCLEOTIDE SEQUENCE [LARGE SCALE GENOMIC DNA]</scope>
    <source>
        <strain evidence="1 2">IP27818</strain>
    </source>
</reference>
<protein>
    <recommendedName>
        <fullName evidence="3">DUF600 family protein</fullName>
    </recommendedName>
</protein>
<dbReference type="Proteomes" id="UP000041356">
    <property type="component" value="Unassembled WGS sequence"/>
</dbReference>
<evidence type="ECO:0008006" key="3">
    <source>
        <dbReference type="Google" id="ProtNLM"/>
    </source>
</evidence>
<name>A0A9P1PVD5_YEREN</name>
<dbReference type="RefSeq" id="WP_046694892.1">
    <property type="nucleotide sequence ID" value="NZ_CAKODN010000018.1"/>
</dbReference>
<dbReference type="AlphaFoldDB" id="A0A9P1PVD5"/>
<dbReference type="InterPro" id="IPR036170">
    <property type="entry name" value="YezG-like_sf"/>
</dbReference>
<sequence length="113" mass="13011">MRNEQNIYQDISQILLNTSPDDAVKVIVRAKLFPEGDGGEYEFDYIDSAGTNNWFDPYDGAVSDLTPLIVELRKYYLEHGLTNGLPEWIGCEMTFDLEKMKLSIEFEYDSQES</sequence>
<organism evidence="1 2">
    <name type="scientific">Yersinia enterocolitica</name>
    <dbReference type="NCBI Taxonomy" id="630"/>
    <lineage>
        <taxon>Bacteria</taxon>
        <taxon>Pseudomonadati</taxon>
        <taxon>Pseudomonadota</taxon>
        <taxon>Gammaproteobacteria</taxon>
        <taxon>Enterobacterales</taxon>
        <taxon>Yersiniaceae</taxon>
        <taxon>Yersinia</taxon>
    </lineage>
</organism>
<dbReference type="KEGG" id="yef:FORC2_1703"/>
<comment type="caution">
    <text evidence="1">The sequence shown here is derived from an EMBL/GenBank/DDBJ whole genome shotgun (WGS) entry which is preliminary data.</text>
</comment>
<evidence type="ECO:0000313" key="2">
    <source>
        <dbReference type="Proteomes" id="UP000041356"/>
    </source>
</evidence>
<evidence type="ECO:0000313" key="1">
    <source>
        <dbReference type="EMBL" id="CNF67656.1"/>
    </source>
</evidence>
<gene>
    <name evidence="1" type="ORF">ERS137939_02111</name>
</gene>
<proteinExistence type="predicted"/>